<dbReference type="InterPro" id="IPR025646">
    <property type="entry name" value="DUF4350"/>
</dbReference>
<keyword evidence="5" id="KW-1185">Reference proteome</keyword>
<feature type="transmembrane region" description="Helical" evidence="2">
    <location>
        <begin position="268"/>
        <end position="285"/>
    </location>
</feature>
<dbReference type="RefSeq" id="WP_090298107.1">
    <property type="nucleotide sequence ID" value="NZ_FNKI01000003.1"/>
</dbReference>
<dbReference type="EMBL" id="FNMY01000004">
    <property type="protein sequence ID" value="SDW98296.1"/>
    <property type="molecule type" value="Genomic_DNA"/>
</dbReference>
<proteinExistence type="predicted"/>
<name>A0A1H2XZL0_9FLAO</name>
<dbReference type="OrthoDB" id="1111222at2"/>
<organism evidence="4 5">
    <name type="scientific">Flagellimonas zhangzhouensis</name>
    <dbReference type="NCBI Taxonomy" id="1073328"/>
    <lineage>
        <taxon>Bacteria</taxon>
        <taxon>Pseudomonadati</taxon>
        <taxon>Bacteroidota</taxon>
        <taxon>Flavobacteriia</taxon>
        <taxon>Flavobacteriales</taxon>
        <taxon>Flavobacteriaceae</taxon>
        <taxon>Flagellimonas</taxon>
    </lineage>
</organism>
<reference evidence="5" key="1">
    <citation type="submission" date="2016-10" db="EMBL/GenBank/DDBJ databases">
        <authorList>
            <person name="Varghese N."/>
            <person name="Submissions S."/>
        </authorList>
    </citation>
    <scope>NUCLEOTIDE SEQUENCE [LARGE SCALE GENOMIC DNA]</scope>
    <source>
        <strain evidence="5">DSM 25030</strain>
    </source>
</reference>
<evidence type="ECO:0000256" key="2">
    <source>
        <dbReference type="SAM" id="Phobius"/>
    </source>
</evidence>
<keyword evidence="2" id="KW-0812">Transmembrane</keyword>
<keyword evidence="2" id="KW-0472">Membrane</keyword>
<keyword evidence="1" id="KW-0175">Coiled coil</keyword>
<feature type="transmembrane region" description="Helical" evidence="2">
    <location>
        <begin position="6"/>
        <end position="25"/>
    </location>
</feature>
<protein>
    <recommendedName>
        <fullName evidence="3">DUF4350 domain-containing protein</fullName>
    </recommendedName>
</protein>
<dbReference type="STRING" id="1073328.SAMN05216294_2913"/>
<dbReference type="Proteomes" id="UP000199592">
    <property type="component" value="Unassembled WGS sequence"/>
</dbReference>
<feature type="coiled-coil region" evidence="1">
    <location>
        <begin position="373"/>
        <end position="400"/>
    </location>
</feature>
<sequence length="404" mass="46832">MSKKGWIYIAIAFFTLLGIFVLEYGKPKNINWFPSYVSHHKIPYGTIVFNDLMEKHFPNSIQQVQQPPFEFLMRNDEIEGTYLFMNESVAFEEAELHTLLDWVDLGNTLFVASESFDKTLLDTLNLDLKSLYNTSKLDPTFYHQLVNPKLSNTPIAFKQDYYAETFGEIDTLQTVVLGEVYGESDSTETISKSVNLIKHPFGNGEIILSSFPKAFTNYFILKDNNREYTAGIMSYLNRAETIYIDNFHKSGKSFYTSPMYLFLNTKELKWAYYLILIGALVYVIFEGKRKQRAIPIVEPVKNQTLAFTRTIADMYFENGEQKLIAEHKIAYFLDYIRTKLHLPTQEWDETFFNNLASRSNAEVEDVKALFSLIVRLQSKEKITNEELEKLNKNIEAFKAKADGK</sequence>
<evidence type="ECO:0000256" key="1">
    <source>
        <dbReference type="SAM" id="Coils"/>
    </source>
</evidence>
<evidence type="ECO:0000313" key="4">
    <source>
        <dbReference type="EMBL" id="SDW98296.1"/>
    </source>
</evidence>
<gene>
    <name evidence="4" type="ORF">SAMN04487892_2905</name>
</gene>
<evidence type="ECO:0000259" key="3">
    <source>
        <dbReference type="Pfam" id="PF14258"/>
    </source>
</evidence>
<evidence type="ECO:0000313" key="5">
    <source>
        <dbReference type="Proteomes" id="UP000199592"/>
    </source>
</evidence>
<dbReference type="Pfam" id="PF14258">
    <property type="entry name" value="DUF4350"/>
    <property type="match status" value="1"/>
</dbReference>
<feature type="domain" description="DUF4350" evidence="3">
    <location>
        <begin position="40"/>
        <end position="231"/>
    </location>
</feature>
<keyword evidence="2" id="KW-1133">Transmembrane helix</keyword>
<dbReference type="AlphaFoldDB" id="A0A1H2XZL0"/>
<accession>A0A1H2XZL0</accession>